<dbReference type="InterPro" id="IPR029787">
    <property type="entry name" value="Nucleotide_cyclase"/>
</dbReference>
<dbReference type="SMART" id="SM00304">
    <property type="entry name" value="HAMP"/>
    <property type="match status" value="1"/>
</dbReference>
<reference evidence="4 5" key="1">
    <citation type="submission" date="2024-09" db="EMBL/GenBank/DDBJ databases">
        <title>Laminarin stimulates single cell rates of sulfate reduction while oxygen inhibits transcriptomic activity in coastal marine sediment.</title>
        <authorList>
            <person name="Lindsay M."/>
            <person name="Orcutt B."/>
            <person name="Emerson D."/>
            <person name="Stepanauskas R."/>
            <person name="D'Angelo T."/>
        </authorList>
    </citation>
    <scope>NUCLEOTIDE SEQUENCE [LARGE SCALE GENOMIC DNA]</scope>
    <source>
        <strain evidence="4">SAG AM-311-K15</strain>
    </source>
</reference>
<dbReference type="Pfam" id="PF00211">
    <property type="entry name" value="Guanylate_cyc"/>
    <property type="match status" value="1"/>
</dbReference>
<keyword evidence="1" id="KW-1133">Transmembrane helix</keyword>
<dbReference type="Proteomes" id="UP001594351">
    <property type="component" value="Unassembled WGS sequence"/>
</dbReference>
<evidence type="ECO:0000313" key="4">
    <source>
        <dbReference type="EMBL" id="MFC1853404.1"/>
    </source>
</evidence>
<dbReference type="CDD" id="cd06225">
    <property type="entry name" value="HAMP"/>
    <property type="match status" value="1"/>
</dbReference>
<dbReference type="InterPro" id="IPR050697">
    <property type="entry name" value="Adenylyl/Guanylyl_Cyclase_3/4"/>
</dbReference>
<dbReference type="EMBL" id="JBHPBY010000492">
    <property type="protein sequence ID" value="MFC1853404.1"/>
    <property type="molecule type" value="Genomic_DNA"/>
</dbReference>
<proteinExistence type="predicted"/>
<feature type="transmembrane region" description="Helical" evidence="1">
    <location>
        <begin position="12"/>
        <end position="36"/>
    </location>
</feature>
<gene>
    <name evidence="4" type="ORF">ACFL27_24675</name>
</gene>
<sequence length="587" mass="66417">MKGEKKSTGLGIRFRLIMAMILLIVVSLVITSYFMATVNKEAIEDQTKAYQIFLSERFSDITKDMIDEACAELYGIEMILNDQRLTTDQTIRLAGYQIATSLSLEFVNIYDVQGTYVDSLVQTGETKPAFSPETLTAASREKARLQDCSPEPVTVYESRPYLPFIISWKAEDQIQGYLWTAIDIRPLSTKLDETLRIQFEDKLKAYLVNENFEIVVHPAWESIVTQRSRKEDPLFIKNIIPAYSPKNPVGISSDYSDEQGQWLVNTMVIPRINWLLIVQQQRKIAYRTLFIMQQKIALFGVLFVIGAAVIGALLGRGLTRPILAVAQGARELAAQKFSHRIKVNSRDEIGEMAETFNYLGQSLEEYDARIKQEIAIRSDLSRYLTPELVDAIIERKANLNLGGRRQNVAVLFADVVSFTPLSESHSPETVVALLNELFTILTQIIFRNKGMIDKFIGDCVMALFGVTEEDENSPAQAVKAAEEMIRWLDVGNKKWKRQYNVELQIAVAIHYGEVIIGNVGSEKRMEFTAIGDVVNTAARMEKIAKPNQILITETIRDHLSEHFSIKSHGRFALRGKSQDIDVFEVIP</sequence>
<comment type="caution">
    <text evidence="4">The sequence shown here is derived from an EMBL/GenBank/DDBJ whole genome shotgun (WGS) entry which is preliminary data.</text>
</comment>
<keyword evidence="1" id="KW-0812">Transmembrane</keyword>
<evidence type="ECO:0000259" key="3">
    <source>
        <dbReference type="PROSITE" id="PS50885"/>
    </source>
</evidence>
<evidence type="ECO:0000313" key="5">
    <source>
        <dbReference type="Proteomes" id="UP001594351"/>
    </source>
</evidence>
<protein>
    <submittedName>
        <fullName evidence="4">Adenylate/guanylate cyclase domain-containing protein</fullName>
    </submittedName>
</protein>
<evidence type="ECO:0000259" key="2">
    <source>
        <dbReference type="PROSITE" id="PS50125"/>
    </source>
</evidence>
<dbReference type="PROSITE" id="PS50885">
    <property type="entry name" value="HAMP"/>
    <property type="match status" value="1"/>
</dbReference>
<evidence type="ECO:0000256" key="1">
    <source>
        <dbReference type="SAM" id="Phobius"/>
    </source>
</evidence>
<dbReference type="SMART" id="SM00044">
    <property type="entry name" value="CYCc"/>
    <property type="match status" value="1"/>
</dbReference>
<dbReference type="PANTHER" id="PTHR43081:SF1">
    <property type="entry name" value="ADENYLATE CYCLASE, TERMINAL-DIFFERENTIATION SPECIFIC"/>
    <property type="match status" value="1"/>
</dbReference>
<dbReference type="Gene3D" id="6.10.340.10">
    <property type="match status" value="1"/>
</dbReference>
<dbReference type="PROSITE" id="PS50125">
    <property type="entry name" value="GUANYLATE_CYCLASE_2"/>
    <property type="match status" value="1"/>
</dbReference>
<dbReference type="InterPro" id="IPR003660">
    <property type="entry name" value="HAMP_dom"/>
</dbReference>
<keyword evidence="5" id="KW-1185">Reference proteome</keyword>
<dbReference type="SUPFAM" id="SSF55073">
    <property type="entry name" value="Nucleotide cyclase"/>
    <property type="match status" value="1"/>
</dbReference>
<dbReference type="Pfam" id="PF00672">
    <property type="entry name" value="HAMP"/>
    <property type="match status" value="1"/>
</dbReference>
<dbReference type="PANTHER" id="PTHR43081">
    <property type="entry name" value="ADENYLATE CYCLASE, TERMINAL-DIFFERENTIATION SPECIFIC-RELATED"/>
    <property type="match status" value="1"/>
</dbReference>
<name>A0ABV6Z4M5_UNCC1</name>
<dbReference type="InterPro" id="IPR001054">
    <property type="entry name" value="A/G_cyclase"/>
</dbReference>
<organism evidence="4 5">
    <name type="scientific">candidate division CSSED10-310 bacterium</name>
    <dbReference type="NCBI Taxonomy" id="2855610"/>
    <lineage>
        <taxon>Bacteria</taxon>
        <taxon>Bacteria division CSSED10-310</taxon>
    </lineage>
</organism>
<accession>A0ABV6Z4M5</accession>
<dbReference type="SUPFAM" id="SSF158472">
    <property type="entry name" value="HAMP domain-like"/>
    <property type="match status" value="1"/>
</dbReference>
<dbReference type="CDD" id="cd07302">
    <property type="entry name" value="CHD"/>
    <property type="match status" value="1"/>
</dbReference>
<feature type="domain" description="HAMP" evidence="3">
    <location>
        <begin position="316"/>
        <end position="368"/>
    </location>
</feature>
<feature type="domain" description="Guanylate cyclase" evidence="2">
    <location>
        <begin position="409"/>
        <end position="541"/>
    </location>
</feature>
<dbReference type="Gene3D" id="3.30.70.1230">
    <property type="entry name" value="Nucleotide cyclase"/>
    <property type="match status" value="1"/>
</dbReference>
<feature type="transmembrane region" description="Helical" evidence="1">
    <location>
        <begin position="296"/>
        <end position="314"/>
    </location>
</feature>
<keyword evidence="1" id="KW-0472">Membrane</keyword>